<keyword evidence="1" id="KW-0328">Glycosyltransferase</keyword>
<dbReference type="Pfam" id="PF13692">
    <property type="entry name" value="Glyco_trans_1_4"/>
    <property type="match status" value="1"/>
</dbReference>
<gene>
    <name evidence="3" type="ORF">UT17_C0004G0163</name>
</gene>
<proteinExistence type="predicted"/>
<evidence type="ECO:0000313" key="4">
    <source>
        <dbReference type="Proteomes" id="UP000034774"/>
    </source>
</evidence>
<dbReference type="AlphaFoldDB" id="A0A0G0LUY9"/>
<evidence type="ECO:0000256" key="1">
    <source>
        <dbReference type="ARBA" id="ARBA00022676"/>
    </source>
</evidence>
<evidence type="ECO:0000313" key="3">
    <source>
        <dbReference type="EMBL" id="KKQ91815.1"/>
    </source>
</evidence>
<evidence type="ECO:0000256" key="2">
    <source>
        <dbReference type="ARBA" id="ARBA00022679"/>
    </source>
</evidence>
<dbReference type="Gene3D" id="3.40.50.2000">
    <property type="entry name" value="Glycogen Phosphorylase B"/>
    <property type="match status" value="1"/>
</dbReference>
<reference evidence="3 4" key="1">
    <citation type="journal article" date="2015" name="Nature">
        <title>rRNA introns, odd ribosomes, and small enigmatic genomes across a large radiation of phyla.</title>
        <authorList>
            <person name="Brown C.T."/>
            <person name="Hug L.A."/>
            <person name="Thomas B.C."/>
            <person name="Sharon I."/>
            <person name="Castelle C.J."/>
            <person name="Singh A."/>
            <person name="Wilkins M.J."/>
            <person name="Williams K.H."/>
            <person name="Banfield J.F."/>
        </authorList>
    </citation>
    <scope>NUCLEOTIDE SEQUENCE [LARGE SCALE GENOMIC DNA]</scope>
</reference>
<dbReference type="PANTHER" id="PTHR12526">
    <property type="entry name" value="GLYCOSYLTRANSFERASE"/>
    <property type="match status" value="1"/>
</dbReference>
<accession>A0A0G0LUY9</accession>
<dbReference type="GO" id="GO:0016757">
    <property type="term" value="F:glycosyltransferase activity"/>
    <property type="evidence" value="ECO:0007669"/>
    <property type="project" value="UniProtKB-KW"/>
</dbReference>
<dbReference type="EMBL" id="LBVU01000004">
    <property type="protein sequence ID" value="KKQ91815.1"/>
    <property type="molecule type" value="Genomic_DNA"/>
</dbReference>
<dbReference type="PANTHER" id="PTHR12526:SF629">
    <property type="entry name" value="TEICHURONIC ACID BIOSYNTHESIS GLYCOSYLTRANSFERASE TUAH-RELATED"/>
    <property type="match status" value="1"/>
</dbReference>
<keyword evidence="2" id="KW-0808">Transferase</keyword>
<name>A0A0G0LUY9_9BACT</name>
<dbReference type="STRING" id="1618572.UT17_C0004G0163"/>
<dbReference type="SUPFAM" id="SSF53756">
    <property type="entry name" value="UDP-Glycosyltransferase/glycogen phosphorylase"/>
    <property type="match status" value="1"/>
</dbReference>
<evidence type="ECO:0008006" key="5">
    <source>
        <dbReference type="Google" id="ProtNLM"/>
    </source>
</evidence>
<dbReference type="Proteomes" id="UP000034774">
    <property type="component" value="Unassembled WGS sequence"/>
</dbReference>
<comment type="caution">
    <text evidence="3">The sequence shown here is derived from an EMBL/GenBank/DDBJ whole genome shotgun (WGS) entry which is preliminary data.</text>
</comment>
<organism evidence="3 4">
    <name type="scientific">Candidatus Woesebacteria bacterium GW2011_GWB1_39_10</name>
    <dbReference type="NCBI Taxonomy" id="1618572"/>
    <lineage>
        <taxon>Bacteria</taxon>
        <taxon>Candidatus Woeseibacteriota</taxon>
    </lineage>
</organism>
<protein>
    <recommendedName>
        <fullName evidence="5">Glycosyl transferase family 1 domain-containing protein</fullName>
    </recommendedName>
</protein>
<sequence length="377" mass="44046">MKNIAIVAHKHLPQPDDDLVYFLHRKNGYNIFHIKHSFSDTKDRRSALDLYPNWKKTKREKSLDYTFLPESLIYFKEFFFTAKWLLSAKRKVDLFVGMDGLCSFFGIILKAFGVCKKVVYWNMDFVPLGRFESEWKNSIYHRINIFACKNADEVWDLSPKMIKGRKIFFRVNERDYKFHRVVPYGVWTDRIKRLPYKSCQKSTLVFMGHLLAKQGVGMVIKKIPEIIKKNPNFIFKIIGDGNYKGQLVKLANKISVGKYCKFLGKIDTLKLENEIAKSAVAIAPYLKTKDSYTHYSDPGKIKTYLACGIPILLTDLPWNAKEIEKNKCGLIIRDDGKDLIKKLSFLMKSSINDKFRKNAISYSERFDYENIFSDLKI</sequence>